<keyword evidence="4" id="KW-1185">Reference proteome</keyword>
<dbReference type="InterPro" id="IPR013424">
    <property type="entry name" value="Ice-binding_C"/>
</dbReference>
<dbReference type="RefSeq" id="WP_119809718.1">
    <property type="nucleotide sequence ID" value="NZ_QYUP01000044.1"/>
</dbReference>
<evidence type="ECO:0000313" key="4">
    <source>
        <dbReference type="Proteomes" id="UP000284006"/>
    </source>
</evidence>
<dbReference type="Pfam" id="PF07589">
    <property type="entry name" value="PEP-CTERM"/>
    <property type="match status" value="1"/>
</dbReference>
<evidence type="ECO:0000259" key="2">
    <source>
        <dbReference type="Pfam" id="PF07589"/>
    </source>
</evidence>
<reference evidence="3 4" key="1">
    <citation type="submission" date="2018-09" db="EMBL/GenBank/DDBJ databases">
        <authorList>
            <person name="Zhu H."/>
        </authorList>
    </citation>
    <scope>NUCLEOTIDE SEQUENCE [LARGE SCALE GENOMIC DNA]</scope>
    <source>
        <strain evidence="3 4">K1S02-61</strain>
    </source>
</reference>
<dbReference type="Proteomes" id="UP000284006">
    <property type="component" value="Unassembled WGS sequence"/>
</dbReference>
<feature type="signal peptide" evidence="1">
    <location>
        <begin position="1"/>
        <end position="27"/>
    </location>
</feature>
<gene>
    <name evidence="3" type="primary">pepA</name>
    <name evidence="3" type="ORF">D3872_04755</name>
</gene>
<organism evidence="3 4">
    <name type="scientific">Massilia cavernae</name>
    <dbReference type="NCBI Taxonomy" id="2320864"/>
    <lineage>
        <taxon>Bacteria</taxon>
        <taxon>Pseudomonadati</taxon>
        <taxon>Pseudomonadota</taxon>
        <taxon>Betaproteobacteria</taxon>
        <taxon>Burkholderiales</taxon>
        <taxon>Oxalobacteraceae</taxon>
        <taxon>Telluria group</taxon>
        <taxon>Massilia</taxon>
    </lineage>
</organism>
<dbReference type="AlphaFoldDB" id="A0A418Y648"/>
<sequence length="274" mass="27539">MKLSPSKYLFAAVIGAMMALGGTQAAAAPVFKINPSVIGGPAGLVTANALGGSSSERISTNLADGTHAVTTGWLSYSSFRNNSANVAANKTGLGFNYGLYVVFSLSDAYNAGTGNGTINSANSTNTLTALTFQMFADPGNMNDYIAADATADGDAPSEARVIDNGAADILLGTGGLVSGISGFNNLGGVYLNANTAFELTAAGSSFFVEPNPFFFLSFNGFNNASGGVTTDDGLSLAVNDGSGTTTFSHVPEPGTLTLLGLGLLGLGVGARRKA</sequence>
<keyword evidence="1" id="KW-0732">Signal</keyword>
<dbReference type="NCBIfam" id="NF033554">
    <property type="entry name" value="floc_PepA"/>
    <property type="match status" value="1"/>
</dbReference>
<feature type="chain" id="PRO_5018998977" evidence="1">
    <location>
        <begin position="28"/>
        <end position="274"/>
    </location>
</feature>
<protein>
    <submittedName>
        <fullName evidence="3">Flocculation-associated PEP-CTERM protein PepA</fullName>
    </submittedName>
</protein>
<evidence type="ECO:0000313" key="3">
    <source>
        <dbReference type="EMBL" id="RJG23248.1"/>
    </source>
</evidence>
<name>A0A418Y648_9BURK</name>
<dbReference type="EMBL" id="QYUP01000044">
    <property type="protein sequence ID" value="RJG23248.1"/>
    <property type="molecule type" value="Genomic_DNA"/>
</dbReference>
<comment type="caution">
    <text evidence="3">The sequence shown here is derived from an EMBL/GenBank/DDBJ whole genome shotgun (WGS) entry which is preliminary data.</text>
</comment>
<proteinExistence type="predicted"/>
<evidence type="ECO:0000256" key="1">
    <source>
        <dbReference type="SAM" id="SignalP"/>
    </source>
</evidence>
<dbReference type="NCBIfam" id="TIGR02595">
    <property type="entry name" value="PEP_CTERM"/>
    <property type="match status" value="1"/>
</dbReference>
<feature type="domain" description="Ice-binding protein C-terminal" evidence="2">
    <location>
        <begin position="250"/>
        <end position="273"/>
    </location>
</feature>
<dbReference type="OrthoDB" id="8771723at2"/>
<accession>A0A418Y648</accession>